<organism evidence="6 7">
    <name type="scientific">Frankia casuarinae (strain DSM 45818 / CECT 9043 / HFP020203 / CcI3)</name>
    <dbReference type="NCBI Taxonomy" id="106370"/>
    <lineage>
        <taxon>Bacteria</taxon>
        <taxon>Bacillati</taxon>
        <taxon>Actinomycetota</taxon>
        <taxon>Actinomycetes</taxon>
        <taxon>Frankiales</taxon>
        <taxon>Frankiaceae</taxon>
        <taxon>Frankia</taxon>
    </lineage>
</organism>
<dbReference type="GO" id="GO:0016757">
    <property type="term" value="F:glycosyltransferase activity"/>
    <property type="evidence" value="ECO:0007669"/>
    <property type="project" value="UniProtKB-KW"/>
</dbReference>
<sequence length="334" mass="36285">MRTTAVIVHWGPTGPTMDLAAQLAAMPQISEVVVVANDLRGRPDGLGEETAWLVPPGNLGFGGGFRHACDAYPATDCYLLLNNDVQLVPATVDACLELLSRPGVGIVGPTLVNADGLHPGFAGLTRVFTVPRARRTPTDHADDVPWVTGAITFVKAECHRQVPMAVRYFLYYEDVDLCQRARAAGWRVLVSPAQAWHTGGGTVPGNGYTYYTVRNRLWFARIHGRPRQVALVTAWLLLAVLPRVAVSELVRRRGIVRVHCGLRGVVDGLARIPDIDQTLPGEPRASRWSTWTREARSVPRPRPAQDRPIGPSDPAGGVDRREKAAGTGELTRPG</sequence>
<name>Q2JDG7_FRACC</name>
<protein>
    <submittedName>
        <fullName evidence="6">Glycosyltransferases-like</fullName>
    </submittedName>
</protein>
<dbReference type="PANTHER" id="PTHR43179">
    <property type="entry name" value="RHAMNOSYLTRANSFERASE WBBL"/>
    <property type="match status" value="1"/>
</dbReference>
<reference evidence="6 7" key="1">
    <citation type="journal article" date="2007" name="Genome Res.">
        <title>Genome characteristics of facultatively symbiotic Frankia sp. strains reflect host range and host plant biogeography.</title>
        <authorList>
            <person name="Normand P."/>
            <person name="Lapierre P."/>
            <person name="Tisa L.S."/>
            <person name="Gogarten J.P."/>
            <person name="Alloisio N."/>
            <person name="Bagnarol E."/>
            <person name="Bassi C.A."/>
            <person name="Berry A.M."/>
            <person name="Bickhart D.M."/>
            <person name="Choisne N."/>
            <person name="Couloux A."/>
            <person name="Cournoyer B."/>
            <person name="Cruveiller S."/>
            <person name="Daubin V."/>
            <person name="Demange N."/>
            <person name="Francino M.P."/>
            <person name="Goltsman E."/>
            <person name="Huang Y."/>
            <person name="Kopp O.R."/>
            <person name="Labarre L."/>
            <person name="Lapidus A."/>
            <person name="Lavire C."/>
            <person name="Marechal J."/>
            <person name="Martinez M."/>
            <person name="Mastronunzio J.E."/>
            <person name="Mullin B.C."/>
            <person name="Niemann J."/>
            <person name="Pujic P."/>
            <person name="Rawnsley T."/>
            <person name="Rouy Z."/>
            <person name="Schenowitz C."/>
            <person name="Sellstedt A."/>
            <person name="Tavares F."/>
            <person name="Tomkins J.P."/>
            <person name="Vallenet D."/>
            <person name="Valverde C."/>
            <person name="Wall L.G."/>
            <person name="Wang Y."/>
            <person name="Medigue C."/>
            <person name="Benson D.R."/>
        </authorList>
    </citation>
    <scope>NUCLEOTIDE SEQUENCE [LARGE SCALE GENOMIC DNA]</scope>
    <source>
        <strain evidence="7">DSM 45818 / CECT 9043 / CcI3</strain>
    </source>
</reference>
<evidence type="ECO:0000256" key="2">
    <source>
        <dbReference type="ARBA" id="ARBA00006739"/>
    </source>
</evidence>
<keyword evidence="4" id="KW-0808">Transferase</keyword>
<dbReference type="EMBL" id="CP000249">
    <property type="protein sequence ID" value="ABD10675.1"/>
    <property type="molecule type" value="Genomic_DNA"/>
</dbReference>
<dbReference type="CAZy" id="GT2">
    <property type="family name" value="Glycosyltransferase Family 2"/>
</dbReference>
<dbReference type="HOGENOM" id="CLU_949136_0_0_11"/>
<evidence type="ECO:0000256" key="4">
    <source>
        <dbReference type="ARBA" id="ARBA00022679"/>
    </source>
</evidence>
<dbReference type="Gene3D" id="3.90.550.10">
    <property type="entry name" value="Spore Coat Polysaccharide Biosynthesis Protein SpsA, Chain A"/>
    <property type="match status" value="1"/>
</dbReference>
<keyword evidence="3" id="KW-0328">Glycosyltransferase</keyword>
<evidence type="ECO:0000313" key="6">
    <source>
        <dbReference type="EMBL" id="ABD10675.1"/>
    </source>
</evidence>
<accession>Q2JDG7</accession>
<evidence type="ECO:0000256" key="5">
    <source>
        <dbReference type="SAM" id="MobiDB-lite"/>
    </source>
</evidence>
<evidence type="ECO:0000256" key="3">
    <source>
        <dbReference type="ARBA" id="ARBA00022676"/>
    </source>
</evidence>
<proteinExistence type="inferred from homology"/>
<evidence type="ECO:0000313" key="7">
    <source>
        <dbReference type="Proteomes" id="UP000001937"/>
    </source>
</evidence>
<evidence type="ECO:0000256" key="1">
    <source>
        <dbReference type="ARBA" id="ARBA00004776"/>
    </source>
</evidence>
<dbReference type="OrthoDB" id="9771846at2"/>
<dbReference type="Proteomes" id="UP000001937">
    <property type="component" value="Chromosome"/>
</dbReference>
<dbReference type="RefSeq" id="WP_011435741.1">
    <property type="nucleotide sequence ID" value="NC_007777.1"/>
</dbReference>
<dbReference type="KEGG" id="fra:Francci3_1298"/>
<dbReference type="AlphaFoldDB" id="Q2JDG7"/>
<dbReference type="PANTHER" id="PTHR43179:SF12">
    <property type="entry name" value="GALACTOFURANOSYLTRANSFERASE GLFT2"/>
    <property type="match status" value="1"/>
</dbReference>
<dbReference type="SUPFAM" id="SSF53448">
    <property type="entry name" value="Nucleotide-diphospho-sugar transferases"/>
    <property type="match status" value="1"/>
</dbReference>
<dbReference type="eggNOG" id="COG1216">
    <property type="taxonomic scope" value="Bacteria"/>
</dbReference>
<keyword evidence="7" id="KW-1185">Reference proteome</keyword>
<dbReference type="InterPro" id="IPR029044">
    <property type="entry name" value="Nucleotide-diphossugar_trans"/>
</dbReference>
<dbReference type="PhylomeDB" id="Q2JDG7"/>
<feature type="region of interest" description="Disordered" evidence="5">
    <location>
        <begin position="281"/>
        <end position="334"/>
    </location>
</feature>
<comment type="pathway">
    <text evidence="1">Cell wall biogenesis; cell wall polysaccharide biosynthesis.</text>
</comment>
<dbReference type="STRING" id="106370.Francci3_1298"/>
<dbReference type="Pfam" id="PF13641">
    <property type="entry name" value="Glyco_tranf_2_3"/>
    <property type="match status" value="1"/>
</dbReference>
<comment type="similarity">
    <text evidence="2">Belongs to the glycosyltransferase 2 family.</text>
</comment>
<gene>
    <name evidence="6" type="ordered locus">Francci3_1298</name>
</gene>